<keyword evidence="10 11" id="KW-0012">Acyltransferase</keyword>
<dbReference type="InterPro" id="IPR042195">
    <property type="entry name" value="ArgJ_beta_C"/>
</dbReference>
<dbReference type="GO" id="GO:0005737">
    <property type="term" value="C:cytoplasm"/>
    <property type="evidence" value="ECO:0007669"/>
    <property type="project" value="UniProtKB-SubCell"/>
</dbReference>
<comment type="catalytic activity">
    <reaction evidence="11">
        <text>L-glutamate + acetyl-CoA = N-acetyl-L-glutamate + CoA + H(+)</text>
        <dbReference type="Rhea" id="RHEA:24292"/>
        <dbReference type="ChEBI" id="CHEBI:15378"/>
        <dbReference type="ChEBI" id="CHEBI:29985"/>
        <dbReference type="ChEBI" id="CHEBI:44337"/>
        <dbReference type="ChEBI" id="CHEBI:57287"/>
        <dbReference type="ChEBI" id="CHEBI:57288"/>
        <dbReference type="EC" id="2.3.1.1"/>
    </reaction>
</comment>
<keyword evidence="7 11" id="KW-0808">Transferase</keyword>
<comment type="pathway">
    <text evidence="11">Amino-acid biosynthesis; L-arginine biosynthesis; L-ornithine and N-acetyl-L-glutamate from L-glutamate and N(2)-acetyl-L-ornithine (cyclic): step 1/1.</text>
</comment>
<feature type="binding site" evidence="11">
    <location>
        <position position="416"/>
    </location>
    <ligand>
        <name>substrate</name>
    </ligand>
</feature>
<evidence type="ECO:0000256" key="4">
    <source>
        <dbReference type="ARBA" id="ARBA00022490"/>
    </source>
</evidence>
<feature type="binding site" evidence="11">
    <location>
        <position position="288"/>
    </location>
    <ligand>
        <name>substrate</name>
    </ligand>
</feature>
<proteinExistence type="inferred from homology"/>
<dbReference type="SUPFAM" id="SSF56266">
    <property type="entry name" value="DmpA/ArgJ-like"/>
    <property type="match status" value="1"/>
</dbReference>
<keyword evidence="5 11" id="KW-0055">Arginine biosynthesis</keyword>
<comment type="function">
    <text evidence="11">Catalyzes two activities which are involved in the cyclic version of arginine biosynthesis: the synthesis of N-acetylglutamate from glutamate and acetyl-CoA as the acetyl donor, and of ornithine by transacetylation between N(2)-acetylornithine and glutamate.</text>
</comment>
<accession>A0A1H0CCZ2</accession>
<feature type="chain" id="PRO_5023371722" description="Arginine biosynthesis bifunctional protein ArgJ alpha chain" evidence="11">
    <location>
        <begin position="1"/>
        <end position="200"/>
    </location>
</feature>
<feature type="binding site" evidence="11">
    <location>
        <position position="190"/>
    </location>
    <ligand>
        <name>substrate</name>
    </ligand>
</feature>
<dbReference type="Gene3D" id="3.60.70.12">
    <property type="entry name" value="L-amino peptidase D-ALA esterase/amidase"/>
    <property type="match status" value="1"/>
</dbReference>
<dbReference type="UniPathway" id="UPA00068">
    <property type="reaction ID" value="UER00106"/>
</dbReference>
<feature type="active site" description="Nucleophile" evidence="11">
    <location>
        <position position="201"/>
    </location>
</feature>
<reference evidence="13" key="1">
    <citation type="submission" date="2016-10" db="EMBL/GenBank/DDBJ databases">
        <authorList>
            <person name="Varghese N."/>
            <person name="Submissions S."/>
        </authorList>
    </citation>
    <scope>NUCLEOTIDE SEQUENCE [LARGE SCALE GENOMIC DNA]</scope>
    <source>
        <strain evidence="13">BL47</strain>
    </source>
</reference>
<name>A0A1H0CCZ2_9HYPH</name>
<dbReference type="GO" id="GO:0006526">
    <property type="term" value="P:L-arginine biosynthetic process"/>
    <property type="evidence" value="ECO:0007669"/>
    <property type="project" value="UniProtKB-UniRule"/>
</dbReference>
<evidence type="ECO:0000256" key="1">
    <source>
        <dbReference type="ARBA" id="ARBA00004496"/>
    </source>
</evidence>
<comment type="subcellular location">
    <subcellularLocation>
        <location evidence="1 11">Cytoplasm</location>
    </subcellularLocation>
</comment>
<keyword evidence="13" id="KW-1185">Reference proteome</keyword>
<feature type="site" description="Cleavage; by autolysis" evidence="11">
    <location>
        <begin position="200"/>
        <end position="201"/>
    </location>
</feature>
<evidence type="ECO:0000256" key="5">
    <source>
        <dbReference type="ARBA" id="ARBA00022571"/>
    </source>
</evidence>
<organism evidence="12 13">
    <name type="scientific">Methylobacterium phyllostachyos</name>
    <dbReference type="NCBI Taxonomy" id="582672"/>
    <lineage>
        <taxon>Bacteria</taxon>
        <taxon>Pseudomonadati</taxon>
        <taxon>Pseudomonadota</taxon>
        <taxon>Alphaproteobacteria</taxon>
        <taxon>Hyphomicrobiales</taxon>
        <taxon>Methylobacteriaceae</taxon>
        <taxon>Methylobacterium</taxon>
    </lineage>
</organism>
<dbReference type="Proteomes" id="UP000198704">
    <property type="component" value="Unassembled WGS sequence"/>
</dbReference>
<dbReference type="STRING" id="582672.SAMN05216360_109110"/>
<dbReference type="GO" id="GO:0004042">
    <property type="term" value="F:L-glutamate N-acetyltransferase activity"/>
    <property type="evidence" value="ECO:0007669"/>
    <property type="project" value="UniProtKB-UniRule"/>
</dbReference>
<dbReference type="PANTHER" id="PTHR23100:SF0">
    <property type="entry name" value="ARGININE BIOSYNTHESIS BIFUNCTIONAL PROTEIN ARGJ, MITOCHONDRIAL"/>
    <property type="match status" value="1"/>
</dbReference>
<sequence length="416" mass="43018">MSSAKSPPVSPLAPTALPELPLLPGVRIATAQAGIRYSGRTDVLFVALEAGTQAAGVFTRSKCPSAPVDWCREALADGSARALVVNSGNANAFTGRLGREAVARTVEIAAQAAGCGAREVYVASTGVIGEPLPAERFEGVLADCAARATDGSAAWTEAARAIMTTDTFPKLATRTATIDGVTVTINGIAKGAGMIAPDMATMLSFVFTDAALPQAVLQALLSAGTKTSFNCVTVDGDTSTSDTLMLFATGKAGNAPVSDPADPRLSGFRDALDSLLIELAQLVAKDGEGARKFVTVRVTGAESDASAHRIAMSIANSPLVKTAVAGEDANWGRVVMAVGKAGEPADRDRLAIWFGDVRVAVQGARDPDYSEAAASAVMREPEIEIRVDLGLGDGQARVWTCDLTKAYIEINGDYRS</sequence>
<comment type="catalytic activity">
    <reaction evidence="11">
        <text>N(2)-acetyl-L-ornithine + L-glutamate = N-acetyl-L-glutamate + L-ornithine</text>
        <dbReference type="Rhea" id="RHEA:15349"/>
        <dbReference type="ChEBI" id="CHEBI:29985"/>
        <dbReference type="ChEBI" id="CHEBI:44337"/>
        <dbReference type="ChEBI" id="CHEBI:46911"/>
        <dbReference type="ChEBI" id="CHEBI:57805"/>
        <dbReference type="EC" id="2.3.1.35"/>
    </reaction>
</comment>
<comment type="similarity">
    <text evidence="2 11">Belongs to the ArgJ family.</text>
</comment>
<dbReference type="Pfam" id="PF01960">
    <property type="entry name" value="ArgJ"/>
    <property type="match status" value="1"/>
</dbReference>
<feature type="binding site" evidence="11">
    <location>
        <position position="201"/>
    </location>
    <ligand>
        <name>substrate</name>
    </ligand>
</feature>
<dbReference type="GO" id="GO:0006592">
    <property type="term" value="P:ornithine biosynthetic process"/>
    <property type="evidence" value="ECO:0007669"/>
    <property type="project" value="TreeGrafter"/>
</dbReference>
<dbReference type="PANTHER" id="PTHR23100">
    <property type="entry name" value="ARGININE BIOSYNTHESIS BIFUNCTIONAL PROTEIN ARGJ"/>
    <property type="match status" value="1"/>
</dbReference>
<keyword evidence="4 11" id="KW-0963">Cytoplasm</keyword>
<dbReference type="CDD" id="cd02152">
    <property type="entry name" value="OAT"/>
    <property type="match status" value="1"/>
</dbReference>
<evidence type="ECO:0000313" key="12">
    <source>
        <dbReference type="EMBL" id="SDN55749.1"/>
    </source>
</evidence>
<evidence type="ECO:0000256" key="3">
    <source>
        <dbReference type="ARBA" id="ARBA00011475"/>
    </source>
</evidence>
<keyword evidence="8 11" id="KW-0068">Autocatalytic cleavage</keyword>
<dbReference type="NCBIfam" id="TIGR00120">
    <property type="entry name" value="ArgJ"/>
    <property type="match status" value="1"/>
</dbReference>
<dbReference type="InterPro" id="IPR016117">
    <property type="entry name" value="ArgJ-like_dom_sf"/>
</dbReference>
<feature type="chain" id="PRO_5023371721" description="Arginine biosynthesis bifunctional protein ArgJ beta chain" evidence="11">
    <location>
        <begin position="201"/>
        <end position="416"/>
    </location>
</feature>
<evidence type="ECO:0000256" key="11">
    <source>
        <dbReference type="HAMAP-Rule" id="MF_01106"/>
    </source>
</evidence>
<comment type="subunit">
    <text evidence="3 11">Heterotetramer of two alpha and two beta chains.</text>
</comment>
<evidence type="ECO:0000313" key="13">
    <source>
        <dbReference type="Proteomes" id="UP000198704"/>
    </source>
</evidence>
<evidence type="ECO:0000256" key="7">
    <source>
        <dbReference type="ARBA" id="ARBA00022679"/>
    </source>
</evidence>
<feature type="site" description="Involved in the stabilization of negative charge on the oxyanion by the formation of the oxyanion hole" evidence="11">
    <location>
        <position position="126"/>
    </location>
</feature>
<dbReference type="AlphaFoldDB" id="A0A1H0CCZ2"/>
<dbReference type="HAMAP" id="MF_01106">
    <property type="entry name" value="ArgJ"/>
    <property type="match status" value="1"/>
</dbReference>
<keyword evidence="9 11" id="KW-0511">Multifunctional enzyme</keyword>
<dbReference type="GO" id="GO:0004358">
    <property type="term" value="F:L-glutamate N-acetyltransferase activity, acting on acetyl-L-ornithine as donor"/>
    <property type="evidence" value="ECO:0007669"/>
    <property type="project" value="UniProtKB-UniRule"/>
</dbReference>
<dbReference type="NCBIfam" id="NF003802">
    <property type="entry name" value="PRK05388.1"/>
    <property type="match status" value="1"/>
</dbReference>
<dbReference type="Gene3D" id="3.10.20.340">
    <property type="entry name" value="ArgJ beta chain, C-terminal domain"/>
    <property type="match status" value="1"/>
</dbReference>
<feature type="binding site" evidence="11">
    <location>
        <position position="411"/>
    </location>
    <ligand>
        <name>substrate</name>
    </ligand>
</feature>
<dbReference type="EMBL" id="FNHS01000009">
    <property type="protein sequence ID" value="SDN55749.1"/>
    <property type="molecule type" value="Genomic_DNA"/>
</dbReference>
<gene>
    <name evidence="11" type="primary">argJ</name>
    <name evidence="12" type="ORF">SAMN05216360_109110</name>
</gene>
<dbReference type="OrthoDB" id="9804242at2"/>
<evidence type="ECO:0000256" key="9">
    <source>
        <dbReference type="ARBA" id="ARBA00023268"/>
    </source>
</evidence>
<dbReference type="EC" id="2.3.1.1" evidence="11"/>
<dbReference type="EC" id="2.3.1.35" evidence="11"/>
<comment type="pathway">
    <text evidence="11">Amino-acid biosynthesis; L-arginine biosynthesis; N(2)-acetyl-L-ornithine from L-glutamate: step 1/4.</text>
</comment>
<feature type="site" description="Involved in the stabilization of negative charge on the oxyanion by the formation of the oxyanion hole" evidence="11">
    <location>
        <position position="125"/>
    </location>
</feature>
<protein>
    <recommendedName>
        <fullName evidence="11">Arginine biosynthesis bifunctional protein ArgJ</fullName>
    </recommendedName>
    <domain>
        <recommendedName>
            <fullName evidence="11">Glutamate N-acetyltransferase</fullName>
            <ecNumber evidence="11">2.3.1.35</ecNumber>
        </recommendedName>
        <alternativeName>
            <fullName evidence="11">Ornithine acetyltransferase</fullName>
            <shortName evidence="11">OATase</shortName>
        </alternativeName>
        <alternativeName>
            <fullName evidence="11">Ornithine transacetylase</fullName>
        </alternativeName>
    </domain>
    <domain>
        <recommendedName>
            <fullName evidence="11">Amino-acid acetyltransferase</fullName>
            <ecNumber evidence="11">2.3.1.1</ecNumber>
        </recommendedName>
        <alternativeName>
            <fullName evidence="11">N-acetylglutamate synthase</fullName>
            <shortName evidence="11">AGSase</shortName>
        </alternativeName>
    </domain>
    <component>
        <recommendedName>
            <fullName evidence="11">Arginine biosynthesis bifunctional protein ArgJ alpha chain</fullName>
        </recommendedName>
    </component>
    <component>
        <recommendedName>
            <fullName evidence="11">Arginine biosynthesis bifunctional protein ArgJ beta chain</fullName>
        </recommendedName>
    </component>
</protein>
<dbReference type="InterPro" id="IPR002813">
    <property type="entry name" value="Arg_biosynth_ArgJ"/>
</dbReference>
<evidence type="ECO:0000256" key="8">
    <source>
        <dbReference type="ARBA" id="ARBA00022813"/>
    </source>
</evidence>
<evidence type="ECO:0000256" key="6">
    <source>
        <dbReference type="ARBA" id="ARBA00022605"/>
    </source>
</evidence>
<dbReference type="RefSeq" id="WP_091717235.1">
    <property type="nucleotide sequence ID" value="NZ_FNHS01000009.1"/>
</dbReference>
<feature type="binding site" evidence="11">
    <location>
        <position position="164"/>
    </location>
    <ligand>
        <name>substrate</name>
    </ligand>
</feature>
<evidence type="ECO:0000256" key="10">
    <source>
        <dbReference type="ARBA" id="ARBA00023315"/>
    </source>
</evidence>
<keyword evidence="6 11" id="KW-0028">Amino-acid biosynthesis</keyword>
<evidence type="ECO:0000256" key="2">
    <source>
        <dbReference type="ARBA" id="ARBA00006774"/>
    </source>
</evidence>
<dbReference type="FunFam" id="3.10.20.340:FF:000003">
    <property type="entry name" value="Arginine biosynthesis bifunctional protein ArgJ"/>
    <property type="match status" value="1"/>
</dbReference>
<dbReference type="FunFam" id="3.60.70.12:FF:000001">
    <property type="entry name" value="Arginine biosynthesis bifunctional protein ArgJ, chloroplastic"/>
    <property type="match status" value="1"/>
</dbReference>